<gene>
    <name evidence="1" type="ORF">JKJ07_13820</name>
</gene>
<proteinExistence type="predicted"/>
<dbReference type="Proteomes" id="UP000598996">
    <property type="component" value="Unassembled WGS sequence"/>
</dbReference>
<dbReference type="RefSeq" id="WP_202991916.1">
    <property type="nucleotide sequence ID" value="NZ_JAENHO010000004.1"/>
</dbReference>
<keyword evidence="2" id="KW-1185">Reference proteome</keyword>
<protein>
    <submittedName>
        <fullName evidence="1">DsbA family protein</fullName>
    </submittedName>
</protein>
<name>A0ABS1VKY8_9ACTN</name>
<dbReference type="Pfam" id="PF22234">
    <property type="entry name" value="Rv2466c-like"/>
    <property type="match status" value="1"/>
</dbReference>
<dbReference type="Gene3D" id="3.40.30.10">
    <property type="entry name" value="Glutaredoxin"/>
    <property type="match status" value="1"/>
</dbReference>
<dbReference type="SUPFAM" id="SSF52833">
    <property type="entry name" value="Thioredoxin-like"/>
    <property type="match status" value="1"/>
</dbReference>
<dbReference type="InterPro" id="IPR053977">
    <property type="entry name" value="Rv2466c-like"/>
</dbReference>
<organism evidence="1 2">
    <name type="scientific">Paractinoplanes lichenicola</name>
    <dbReference type="NCBI Taxonomy" id="2802976"/>
    <lineage>
        <taxon>Bacteria</taxon>
        <taxon>Bacillati</taxon>
        <taxon>Actinomycetota</taxon>
        <taxon>Actinomycetes</taxon>
        <taxon>Micromonosporales</taxon>
        <taxon>Micromonosporaceae</taxon>
        <taxon>Paractinoplanes</taxon>
    </lineage>
</organism>
<evidence type="ECO:0000313" key="2">
    <source>
        <dbReference type="Proteomes" id="UP000598996"/>
    </source>
</evidence>
<dbReference type="EMBL" id="JAENHO010000004">
    <property type="protein sequence ID" value="MBL7255392.1"/>
    <property type="molecule type" value="Genomic_DNA"/>
</dbReference>
<evidence type="ECO:0000313" key="1">
    <source>
        <dbReference type="EMBL" id="MBL7255392.1"/>
    </source>
</evidence>
<reference evidence="1 2" key="1">
    <citation type="submission" date="2021-01" db="EMBL/GenBank/DDBJ databases">
        <title>Actinoplanes sp. nov. LDG1-01 isolated from lichen.</title>
        <authorList>
            <person name="Saeng-In P."/>
            <person name="Phongsopitanun W."/>
            <person name="Kanchanasin P."/>
            <person name="Yuki M."/>
            <person name="Kudo T."/>
            <person name="Ohkuma M."/>
            <person name="Tanasupawat S."/>
        </authorList>
    </citation>
    <scope>NUCLEOTIDE SEQUENCE [LARGE SCALE GENOMIC DNA]</scope>
    <source>
        <strain evidence="1 2">LDG1-01</strain>
    </source>
</reference>
<accession>A0ABS1VKY8</accession>
<dbReference type="CDD" id="cd02972">
    <property type="entry name" value="DsbA_family"/>
    <property type="match status" value="1"/>
</dbReference>
<comment type="caution">
    <text evidence="1">The sequence shown here is derived from an EMBL/GenBank/DDBJ whole genome shotgun (WGS) entry which is preliminary data.</text>
</comment>
<dbReference type="InterPro" id="IPR036249">
    <property type="entry name" value="Thioredoxin-like_sf"/>
</dbReference>
<sequence>MEATFFFDPACPFTWTTSRWLVSVAPSRDLTIRWRAMSLLVLNGDNIPDRHRPRVTASFRALRLVEALRADQRDDTIAAFYAAIGTRVHDDGATLDDTLVEQAAEAAGVDGAKTILDDASWETAVRESHELALKLAGPGIGSPVLHLDGAPRGLHGPIIGDVPPENDSLALFDSVSTLMRIETFSEVKRGR</sequence>